<sequence length="117" mass="12701">MFWLVSVVINAILFIAISGYFAGLEVDSFGSALIASLILSILNAVVRPILVLLTLPITFITLGLFLFVINAFTLMITDGIMGSAFEISGFGMALLISVIMSLFNLVLQLTILDKRRT</sequence>
<organism evidence="2 3">
    <name type="scientific">Bacillus thermotolerans</name>
    <name type="common">Quasibacillus thermotolerans</name>
    <dbReference type="NCBI Taxonomy" id="1221996"/>
    <lineage>
        <taxon>Bacteria</taxon>
        <taxon>Bacillati</taxon>
        <taxon>Bacillota</taxon>
        <taxon>Bacilli</taxon>
        <taxon>Bacillales</taxon>
        <taxon>Bacillaceae</taxon>
        <taxon>Bacillus</taxon>
    </lineage>
</organism>
<dbReference type="STRING" id="1221996.QY95_00739"/>
<gene>
    <name evidence="2" type="ORF">QY95_00739</name>
</gene>
<dbReference type="Pfam" id="PF04020">
    <property type="entry name" value="Phage_holin_4_2"/>
    <property type="match status" value="1"/>
</dbReference>
<keyword evidence="1" id="KW-0472">Membrane</keyword>
<protein>
    <recommendedName>
        <fullName evidence="4">Phage holin family protein</fullName>
    </recommendedName>
</protein>
<feature type="transmembrane region" description="Helical" evidence="1">
    <location>
        <begin position="29"/>
        <end position="46"/>
    </location>
</feature>
<dbReference type="InterPro" id="IPR007165">
    <property type="entry name" value="Phage_holin_4_2"/>
</dbReference>
<evidence type="ECO:0000313" key="3">
    <source>
        <dbReference type="Proteomes" id="UP000031563"/>
    </source>
</evidence>
<keyword evidence="1" id="KW-1133">Transmembrane helix</keyword>
<evidence type="ECO:0008006" key="4">
    <source>
        <dbReference type="Google" id="ProtNLM"/>
    </source>
</evidence>
<dbReference type="AlphaFoldDB" id="A0A0F5I802"/>
<feature type="transmembrane region" description="Helical" evidence="1">
    <location>
        <begin position="87"/>
        <end position="107"/>
    </location>
</feature>
<evidence type="ECO:0000313" key="2">
    <source>
        <dbReference type="EMBL" id="KKB41420.1"/>
    </source>
</evidence>
<accession>A0A0F5I802</accession>
<feature type="transmembrane region" description="Helical" evidence="1">
    <location>
        <begin position="7"/>
        <end position="23"/>
    </location>
</feature>
<dbReference type="PANTHER" id="PTHR37309">
    <property type="entry name" value="SLR0284 PROTEIN"/>
    <property type="match status" value="1"/>
</dbReference>
<comment type="caution">
    <text evidence="2">The sequence shown here is derived from an EMBL/GenBank/DDBJ whole genome shotgun (WGS) entry which is preliminary data.</text>
</comment>
<dbReference type="OrthoDB" id="7205479at2"/>
<dbReference type="RefSeq" id="WP_040047490.1">
    <property type="nucleotide sequence ID" value="NZ_JWIR02000022.1"/>
</dbReference>
<name>A0A0F5I802_BACTR</name>
<keyword evidence="1" id="KW-0812">Transmembrane</keyword>
<proteinExistence type="predicted"/>
<reference evidence="2" key="1">
    <citation type="submission" date="2015-02" db="EMBL/GenBank/DDBJ databases">
        <title>Genome Assembly of Bacillaceae bacterium MTCC 8252.</title>
        <authorList>
            <person name="Verma A."/>
            <person name="Khatri I."/>
            <person name="Mual P."/>
            <person name="Subramanian S."/>
            <person name="Krishnamurthi S."/>
        </authorList>
    </citation>
    <scope>NUCLEOTIDE SEQUENCE [LARGE SCALE GENOMIC DNA]</scope>
    <source>
        <strain evidence="2">MTCC 8252</strain>
    </source>
</reference>
<dbReference type="Proteomes" id="UP000031563">
    <property type="component" value="Unassembled WGS sequence"/>
</dbReference>
<dbReference type="PANTHER" id="PTHR37309:SF1">
    <property type="entry name" value="SLR0284 PROTEIN"/>
    <property type="match status" value="1"/>
</dbReference>
<dbReference type="EMBL" id="JWIR02000022">
    <property type="protein sequence ID" value="KKB41420.1"/>
    <property type="molecule type" value="Genomic_DNA"/>
</dbReference>
<keyword evidence="3" id="KW-1185">Reference proteome</keyword>
<evidence type="ECO:0000256" key="1">
    <source>
        <dbReference type="SAM" id="Phobius"/>
    </source>
</evidence>
<feature type="transmembrane region" description="Helical" evidence="1">
    <location>
        <begin position="53"/>
        <end position="75"/>
    </location>
</feature>